<reference evidence="1 2" key="1">
    <citation type="submission" date="2007-07" db="EMBL/GenBank/DDBJ databases">
        <title>Complete sequence of Fervidobacterium nodosum Rt17-B1.</title>
        <authorList>
            <consortium name="US DOE Joint Genome Institute"/>
            <person name="Copeland A."/>
            <person name="Lucas S."/>
            <person name="Lapidus A."/>
            <person name="Barry K."/>
            <person name="Glavina del Rio T."/>
            <person name="Dalin E."/>
            <person name="Tice H."/>
            <person name="Pitluck S."/>
            <person name="Saunders E."/>
            <person name="Brettin T."/>
            <person name="Bruce D."/>
            <person name="Detter J.C."/>
            <person name="Han C."/>
            <person name="Schmutz J."/>
            <person name="Larimer F."/>
            <person name="Land M."/>
            <person name="Hauser L."/>
            <person name="Kyrpides N."/>
            <person name="Mikhailova N."/>
            <person name="Nelson K."/>
            <person name="Gogarten J.P."/>
            <person name="Noll K."/>
            <person name="Richardson P."/>
        </authorList>
    </citation>
    <scope>NUCLEOTIDE SEQUENCE [LARGE SCALE GENOMIC DNA]</scope>
    <source>
        <strain evidence="2">ATCC 35602 / DSM 5306 / Rt17-B1</strain>
    </source>
</reference>
<dbReference type="STRING" id="381764.Fnod_0708"/>
<dbReference type="HOGENOM" id="CLU_149981_3_0_0"/>
<accession>A7HKY0</accession>
<proteinExistence type="predicted"/>
<reference evidence="1 2" key="2">
    <citation type="journal article" date="2009" name="Proc. Natl. Acad. Sci. U.S.A.">
        <title>On the chimeric nature, thermophilic origin, and phylogenetic placement of the Thermotogales.</title>
        <authorList>
            <person name="Zhaxybayeva O."/>
            <person name="Swithers K.S."/>
            <person name="Lapierre P."/>
            <person name="Fournier G.P."/>
            <person name="Bickhart D.M."/>
            <person name="DeBoy R.T."/>
            <person name="Nelson K.E."/>
            <person name="Nesbo C.L."/>
            <person name="Doolittle W.F."/>
            <person name="Gogarten J.P."/>
            <person name="Noll K.M."/>
        </authorList>
    </citation>
    <scope>NUCLEOTIDE SEQUENCE [LARGE SCALE GENOMIC DNA]</scope>
    <source>
        <strain evidence="2">ATCC 35602 / DSM 5306 / Rt17-B1</strain>
    </source>
</reference>
<gene>
    <name evidence="1" type="ordered locus">Fnod_0708</name>
</gene>
<evidence type="ECO:0000313" key="1">
    <source>
        <dbReference type="EMBL" id="ABS60563.1"/>
    </source>
</evidence>
<dbReference type="PANTHER" id="PTHR36441:SF1">
    <property type="entry name" value="DUF503 DOMAIN-CONTAINING PROTEIN"/>
    <property type="match status" value="1"/>
</dbReference>
<evidence type="ECO:0008006" key="3">
    <source>
        <dbReference type="Google" id="ProtNLM"/>
    </source>
</evidence>
<dbReference type="InterPro" id="IPR036746">
    <property type="entry name" value="TT1725-like_sf"/>
</dbReference>
<evidence type="ECO:0000313" key="2">
    <source>
        <dbReference type="Proteomes" id="UP000002415"/>
    </source>
</evidence>
<dbReference type="Pfam" id="PF04456">
    <property type="entry name" value="DUF503"/>
    <property type="match status" value="1"/>
</dbReference>
<dbReference type="InterPro" id="IPR007546">
    <property type="entry name" value="DUF503"/>
</dbReference>
<protein>
    <recommendedName>
        <fullName evidence="3">DUF503 domain-containing protein</fullName>
    </recommendedName>
</protein>
<keyword evidence="2" id="KW-1185">Reference proteome</keyword>
<dbReference type="KEGG" id="fno:Fnod_0708"/>
<organism evidence="1 2">
    <name type="scientific">Fervidobacterium nodosum (strain ATCC 35602 / DSM 5306 / Rt17-B1)</name>
    <dbReference type="NCBI Taxonomy" id="381764"/>
    <lineage>
        <taxon>Bacteria</taxon>
        <taxon>Thermotogati</taxon>
        <taxon>Thermotogota</taxon>
        <taxon>Thermotogae</taxon>
        <taxon>Thermotogales</taxon>
        <taxon>Fervidobacteriaceae</taxon>
        <taxon>Fervidobacterium</taxon>
    </lineage>
</organism>
<dbReference type="PANTHER" id="PTHR36441">
    <property type="entry name" value="HYPOTHETICAL CYTOSOLIC PROTEIN"/>
    <property type="match status" value="1"/>
</dbReference>
<dbReference type="eggNOG" id="COG1550">
    <property type="taxonomic scope" value="Bacteria"/>
</dbReference>
<sequence length="94" mass="10905">MLVVCYANVLIRLFGINSLKEKRGVVKSLINELQKRFEVSAIECGRQDSKDYMLIGIAFATLSEKDCESKMDNIENFIEMIHAIEEFTYDLHHF</sequence>
<dbReference type="SUPFAM" id="SSF103007">
    <property type="entry name" value="Hypothetical protein TT1725"/>
    <property type="match status" value="1"/>
</dbReference>
<dbReference type="Proteomes" id="UP000002415">
    <property type="component" value="Chromosome"/>
</dbReference>
<dbReference type="Gene3D" id="3.30.70.1120">
    <property type="entry name" value="TT1725-like"/>
    <property type="match status" value="1"/>
</dbReference>
<name>A7HKY0_FERNB</name>
<dbReference type="EMBL" id="CP000771">
    <property type="protein sequence ID" value="ABS60563.1"/>
    <property type="molecule type" value="Genomic_DNA"/>
</dbReference>
<dbReference type="AlphaFoldDB" id="A7HKY0"/>